<evidence type="ECO:0000313" key="2">
    <source>
        <dbReference type="EMBL" id="MFK2917219.1"/>
    </source>
</evidence>
<keyword evidence="3" id="KW-1185">Reference proteome</keyword>
<gene>
    <name evidence="2" type="ORF">ISS97_08085</name>
</gene>
<dbReference type="PROSITE" id="PS51257">
    <property type="entry name" value="PROKAR_LIPOPROTEIN"/>
    <property type="match status" value="1"/>
</dbReference>
<proteinExistence type="predicted"/>
<keyword evidence="1" id="KW-0732">Signal</keyword>
<dbReference type="RefSeq" id="WP_379985348.1">
    <property type="nucleotide sequence ID" value="NZ_JADIKD010000009.1"/>
</dbReference>
<accession>A0ABW8K2U3</accession>
<comment type="caution">
    <text evidence="2">The sequence shown here is derived from an EMBL/GenBank/DDBJ whole genome shotgun (WGS) entry which is preliminary data.</text>
</comment>
<protein>
    <recommendedName>
        <fullName evidence="4">Lipoprotein</fullName>
    </recommendedName>
</protein>
<dbReference type="EMBL" id="JADIKD010000009">
    <property type="protein sequence ID" value="MFK2917219.1"/>
    <property type="molecule type" value="Genomic_DNA"/>
</dbReference>
<evidence type="ECO:0008006" key="4">
    <source>
        <dbReference type="Google" id="ProtNLM"/>
    </source>
</evidence>
<feature type="signal peptide" evidence="1">
    <location>
        <begin position="1"/>
        <end position="22"/>
    </location>
</feature>
<name>A0ABW8K2U3_9GAMM</name>
<evidence type="ECO:0000256" key="1">
    <source>
        <dbReference type="SAM" id="SignalP"/>
    </source>
</evidence>
<dbReference type="Proteomes" id="UP001620408">
    <property type="component" value="Unassembled WGS sequence"/>
</dbReference>
<evidence type="ECO:0000313" key="3">
    <source>
        <dbReference type="Proteomes" id="UP001620408"/>
    </source>
</evidence>
<sequence length="137" mass="15539">MHRLLTLLALLTVLLLAGCASDRRNQALTTTLNAYASTVRWGDFQTALQFVDPKVREEHPPTPLEMSRYTQFRVSGYDDGQGPAASGENEVRQVAQIGLVNINTQAERTVIDRQTWRYDPEKNHWWLTSGLPKIDTE</sequence>
<reference evidence="2 3" key="1">
    <citation type="submission" date="2020-10" db="EMBL/GenBank/DDBJ databases">
        <title>Phylogeny of dyella-like bacteria.</title>
        <authorList>
            <person name="Fu J."/>
        </authorList>
    </citation>
    <scope>NUCLEOTIDE SEQUENCE [LARGE SCALE GENOMIC DNA]</scope>
    <source>
        <strain evidence="2 3">BB4</strain>
    </source>
</reference>
<organism evidence="2 3">
    <name type="scientific">Dyella koreensis</name>
    <dbReference type="NCBI Taxonomy" id="311235"/>
    <lineage>
        <taxon>Bacteria</taxon>
        <taxon>Pseudomonadati</taxon>
        <taxon>Pseudomonadota</taxon>
        <taxon>Gammaproteobacteria</taxon>
        <taxon>Lysobacterales</taxon>
        <taxon>Rhodanobacteraceae</taxon>
        <taxon>Dyella</taxon>
    </lineage>
</organism>
<feature type="chain" id="PRO_5045852874" description="Lipoprotein" evidence="1">
    <location>
        <begin position="23"/>
        <end position="137"/>
    </location>
</feature>